<sequence length="426" mass="47688">MTLVEGSISQNESESLSDSVSRSKSSGTGSGSESESGSSSGSNLGSASESESGSSSGSSSLSSSGSSSESGSGSGSGSSTGSSYSGSSSETKNSLSGSDQDKGFESLDEISKICENCNNVNAVFYCKKCKVYYCKQCDSTIHAKALSGHRRVLISELSKLSNYLCKDHNVELKHFCPDCKEFICYKCFKKHSECSETQSLKEVVSLIQNNLDQTTFSFTEHKNKIITKIENLNKAEEGIEKTLESLMEKVNKENSNIESILKKKWHTIQRSLYSSYQQQRGHLNGKSKSKKKRKREHEIEKDNNTKFQLGSQIDCAMVLSEIRNIKLENILDPNEIKIETKPQKRKIKFHPNWKISKSFEKYRGLEIQLKIYHKSSPRDIRVISQKPLFKKFIYVFELNFKKKGQYCFDILCNNKTLYKGGSIRLS</sequence>
<dbReference type="PANTHER" id="PTHR25462:SF296">
    <property type="entry name" value="MEIOTIC P26, ISOFORM F"/>
    <property type="match status" value="1"/>
</dbReference>
<dbReference type="PANTHER" id="PTHR25462">
    <property type="entry name" value="BONUS, ISOFORM C-RELATED"/>
    <property type="match status" value="1"/>
</dbReference>
<dbReference type="SMART" id="SM00336">
    <property type="entry name" value="BBOX"/>
    <property type="match status" value="1"/>
</dbReference>
<organism evidence="5 6">
    <name type="scientific">Anaeramoeba flamelloides</name>
    <dbReference type="NCBI Taxonomy" id="1746091"/>
    <lineage>
        <taxon>Eukaryota</taxon>
        <taxon>Metamonada</taxon>
        <taxon>Anaeramoebidae</taxon>
        <taxon>Anaeramoeba</taxon>
    </lineage>
</organism>
<feature type="domain" description="B box-type" evidence="4">
    <location>
        <begin position="160"/>
        <end position="202"/>
    </location>
</feature>
<feature type="region of interest" description="Disordered" evidence="3">
    <location>
        <begin position="277"/>
        <end position="303"/>
    </location>
</feature>
<feature type="compositionally biased region" description="Low complexity" evidence="3">
    <location>
        <begin position="1"/>
        <end position="71"/>
    </location>
</feature>
<feature type="region of interest" description="Disordered" evidence="3">
    <location>
        <begin position="1"/>
        <end position="101"/>
    </location>
</feature>
<reference evidence="5" key="1">
    <citation type="submission" date="2022-08" db="EMBL/GenBank/DDBJ databases">
        <title>Novel sulphate-reducing endosymbionts in the free-living metamonad Anaeramoeba.</title>
        <authorList>
            <person name="Jerlstrom-Hultqvist J."/>
            <person name="Cepicka I."/>
            <person name="Gallot-Lavallee L."/>
            <person name="Salas-Leiva D."/>
            <person name="Curtis B.A."/>
            <person name="Zahonova K."/>
            <person name="Pipaliya S."/>
            <person name="Dacks J."/>
            <person name="Roger A.J."/>
        </authorList>
    </citation>
    <scope>NUCLEOTIDE SEQUENCE</scope>
    <source>
        <strain evidence="5">Busselton2</strain>
    </source>
</reference>
<proteinExistence type="predicted"/>
<comment type="caution">
    <text evidence="5">The sequence shown here is derived from an EMBL/GenBank/DDBJ whole genome shotgun (WGS) entry which is preliminary data.</text>
</comment>
<evidence type="ECO:0000313" key="5">
    <source>
        <dbReference type="EMBL" id="KAJ3425017.1"/>
    </source>
</evidence>
<dbReference type="AlphaFoldDB" id="A0AAV7Y8Y5"/>
<name>A0AAV7Y8Y5_9EUKA</name>
<gene>
    <name evidence="5" type="ORF">M0812_27448</name>
</gene>
<dbReference type="CDD" id="cd19757">
    <property type="entry name" value="Bbox1"/>
    <property type="match status" value="1"/>
</dbReference>
<feature type="compositionally biased region" description="Low complexity" evidence="3">
    <location>
        <begin position="79"/>
        <end position="90"/>
    </location>
</feature>
<evidence type="ECO:0000256" key="3">
    <source>
        <dbReference type="SAM" id="MobiDB-lite"/>
    </source>
</evidence>
<feature type="compositionally biased region" description="Basic residues" evidence="3">
    <location>
        <begin position="283"/>
        <end position="295"/>
    </location>
</feature>
<dbReference type="Pfam" id="PF00643">
    <property type="entry name" value="zf-B_box"/>
    <property type="match status" value="1"/>
</dbReference>
<dbReference type="GO" id="GO:0008270">
    <property type="term" value="F:zinc ion binding"/>
    <property type="evidence" value="ECO:0007669"/>
    <property type="project" value="UniProtKB-KW"/>
</dbReference>
<dbReference type="EMBL" id="JANTQA010000070">
    <property type="protein sequence ID" value="KAJ3425017.1"/>
    <property type="molecule type" value="Genomic_DNA"/>
</dbReference>
<protein>
    <submittedName>
        <fullName evidence="5">Tripartite motif-containing 59-related</fullName>
    </submittedName>
</protein>
<evidence type="ECO:0000259" key="4">
    <source>
        <dbReference type="PROSITE" id="PS50119"/>
    </source>
</evidence>
<evidence type="ECO:0000256" key="1">
    <source>
        <dbReference type="PROSITE-ProRule" id="PRU00024"/>
    </source>
</evidence>
<dbReference type="InterPro" id="IPR000315">
    <property type="entry name" value="Znf_B-box"/>
</dbReference>
<keyword evidence="1" id="KW-0479">Metal-binding</keyword>
<accession>A0AAV7Y8Y5</accession>
<feature type="domain" description="B box-type" evidence="4">
    <location>
        <begin position="109"/>
        <end position="154"/>
    </location>
</feature>
<keyword evidence="1" id="KW-0862">Zinc</keyword>
<dbReference type="SUPFAM" id="SSF57845">
    <property type="entry name" value="B-box zinc-binding domain"/>
    <property type="match status" value="1"/>
</dbReference>
<dbReference type="InterPro" id="IPR047153">
    <property type="entry name" value="TRIM45/56/19-like"/>
</dbReference>
<dbReference type="Gene3D" id="3.30.160.60">
    <property type="entry name" value="Classic Zinc Finger"/>
    <property type="match status" value="1"/>
</dbReference>
<dbReference type="GO" id="GO:0061630">
    <property type="term" value="F:ubiquitin protein ligase activity"/>
    <property type="evidence" value="ECO:0007669"/>
    <property type="project" value="TreeGrafter"/>
</dbReference>
<keyword evidence="1" id="KW-0863">Zinc-finger</keyword>
<keyword evidence="2" id="KW-0175">Coiled coil</keyword>
<dbReference type="PROSITE" id="PS50119">
    <property type="entry name" value="ZF_BBOX"/>
    <property type="match status" value="2"/>
</dbReference>
<dbReference type="Proteomes" id="UP001146793">
    <property type="component" value="Unassembled WGS sequence"/>
</dbReference>
<evidence type="ECO:0000256" key="2">
    <source>
        <dbReference type="SAM" id="Coils"/>
    </source>
</evidence>
<feature type="coiled-coil region" evidence="2">
    <location>
        <begin position="229"/>
        <end position="263"/>
    </location>
</feature>
<evidence type="ECO:0000313" key="6">
    <source>
        <dbReference type="Proteomes" id="UP001146793"/>
    </source>
</evidence>